<organism evidence="1 2">
    <name type="scientific">Cricetulus griseus</name>
    <name type="common">Chinese hamster</name>
    <name type="synonym">Cricetulus barabensis griseus</name>
    <dbReference type="NCBI Taxonomy" id="10029"/>
    <lineage>
        <taxon>Eukaryota</taxon>
        <taxon>Metazoa</taxon>
        <taxon>Chordata</taxon>
        <taxon>Craniata</taxon>
        <taxon>Vertebrata</taxon>
        <taxon>Euteleostomi</taxon>
        <taxon>Mammalia</taxon>
        <taxon>Eutheria</taxon>
        <taxon>Euarchontoglires</taxon>
        <taxon>Glires</taxon>
        <taxon>Rodentia</taxon>
        <taxon>Myomorpha</taxon>
        <taxon>Muroidea</taxon>
        <taxon>Cricetidae</taxon>
        <taxon>Cricetinae</taxon>
        <taxon>Cricetulus</taxon>
    </lineage>
</organism>
<proteinExistence type="predicted"/>
<reference evidence="2" key="1">
    <citation type="journal article" date="2011" name="Nat. Biotechnol.">
        <title>The genomic sequence of the Chinese hamster ovary (CHO)-K1 cell line.</title>
        <authorList>
            <person name="Xu X."/>
            <person name="Nagarajan H."/>
            <person name="Lewis N.E."/>
            <person name="Pan S."/>
            <person name="Cai Z."/>
            <person name="Liu X."/>
            <person name="Chen W."/>
            <person name="Xie M."/>
            <person name="Wang W."/>
            <person name="Hammond S."/>
            <person name="Andersen M.R."/>
            <person name="Neff N."/>
            <person name="Passarelli B."/>
            <person name="Koh W."/>
            <person name="Fan H.C."/>
            <person name="Wang J."/>
            <person name="Gui Y."/>
            <person name="Lee K.H."/>
            <person name="Betenbaugh M.J."/>
            <person name="Quake S.R."/>
            <person name="Famili I."/>
            <person name="Palsson B.O."/>
            <person name="Wang J."/>
        </authorList>
    </citation>
    <scope>NUCLEOTIDE SEQUENCE [LARGE SCALE GENOMIC DNA]</scope>
    <source>
        <strain evidence="2">CHO K1 cell line</strain>
    </source>
</reference>
<sequence length="50" mass="5959">MRRKRVRRLTLWAAARSVWSMSGCMERQMAKSMLWSWTSWERIPSATITA</sequence>
<dbReference type="AlphaFoldDB" id="G3IQB2"/>
<name>G3IQB2_CRIGR</name>
<dbReference type="Proteomes" id="UP000001075">
    <property type="component" value="Unassembled WGS sequence"/>
</dbReference>
<evidence type="ECO:0000313" key="2">
    <source>
        <dbReference type="Proteomes" id="UP000001075"/>
    </source>
</evidence>
<evidence type="ECO:0000313" key="1">
    <source>
        <dbReference type="EMBL" id="EGV91168.1"/>
    </source>
</evidence>
<protein>
    <submittedName>
        <fullName evidence="1">Uncharacterized protein</fullName>
    </submittedName>
</protein>
<dbReference type="EMBL" id="JH054219">
    <property type="protein sequence ID" value="EGV91168.1"/>
    <property type="molecule type" value="Genomic_DNA"/>
</dbReference>
<gene>
    <name evidence="1" type="ORF">I79_026223</name>
</gene>
<dbReference type="InParanoid" id="G3IQB2"/>
<accession>G3IQB2</accession>